<reference evidence="2" key="2">
    <citation type="submission" date="2015-07" db="EMBL/GenBank/DDBJ databases">
        <authorList>
            <person name="Noorani M."/>
        </authorList>
    </citation>
    <scope>NUCLEOTIDE SEQUENCE</scope>
    <source>
        <strain evidence="2">Yugu1</strain>
    </source>
</reference>
<evidence type="ECO:0000313" key="2">
    <source>
        <dbReference type="EMBL" id="RCV35756.1"/>
    </source>
</evidence>
<reference evidence="2" key="1">
    <citation type="journal article" date="2012" name="Nat. Biotechnol.">
        <title>Reference genome sequence of the model plant Setaria.</title>
        <authorList>
            <person name="Bennetzen J.L."/>
            <person name="Schmutz J."/>
            <person name="Wang H."/>
            <person name="Percifield R."/>
            <person name="Hawkins J."/>
            <person name="Pontaroli A.C."/>
            <person name="Estep M."/>
            <person name="Feng L."/>
            <person name="Vaughn J.N."/>
            <person name="Grimwood J."/>
            <person name="Jenkins J."/>
            <person name="Barry K."/>
            <person name="Lindquist E."/>
            <person name="Hellsten U."/>
            <person name="Deshpande S."/>
            <person name="Wang X."/>
            <person name="Wu X."/>
            <person name="Mitros T."/>
            <person name="Triplett J."/>
            <person name="Yang X."/>
            <person name="Ye C.Y."/>
            <person name="Mauro-Herrera M."/>
            <person name="Wang L."/>
            <person name="Li P."/>
            <person name="Sharma M."/>
            <person name="Sharma R."/>
            <person name="Ronald P.C."/>
            <person name="Panaud O."/>
            <person name="Kellogg E.A."/>
            <person name="Brutnell T.P."/>
            <person name="Doust A.N."/>
            <person name="Tuskan G.A."/>
            <person name="Rokhsar D."/>
            <person name="Devos K.M."/>
        </authorList>
    </citation>
    <scope>NUCLEOTIDE SEQUENCE [LARGE SCALE GENOMIC DNA]</scope>
    <source>
        <strain evidence="2">Yugu1</strain>
    </source>
</reference>
<gene>
    <name evidence="2" type="ORF">SETIT_7G265600v2</name>
</gene>
<sequence length="119" mass="13115">MRGCNTGSLLFAMTILFVVFLGCFAVPAQSARRSYPSNLLANTTTNASEGKSTSSEHKFVLIFCIVTDNCDPNGLCNCCENQRPNQPKCFRTLDQCQANCPACNPHCPPHLKQSQEPNW</sequence>
<proteinExistence type="predicted"/>
<name>A0A368RZZ9_SETIT</name>
<organism evidence="2">
    <name type="scientific">Setaria italica</name>
    <name type="common">Foxtail millet</name>
    <name type="synonym">Panicum italicum</name>
    <dbReference type="NCBI Taxonomy" id="4555"/>
    <lineage>
        <taxon>Eukaryota</taxon>
        <taxon>Viridiplantae</taxon>
        <taxon>Streptophyta</taxon>
        <taxon>Embryophyta</taxon>
        <taxon>Tracheophyta</taxon>
        <taxon>Spermatophyta</taxon>
        <taxon>Magnoliopsida</taxon>
        <taxon>Liliopsida</taxon>
        <taxon>Poales</taxon>
        <taxon>Poaceae</taxon>
        <taxon>PACMAD clade</taxon>
        <taxon>Panicoideae</taxon>
        <taxon>Panicodae</taxon>
        <taxon>Paniceae</taxon>
        <taxon>Cenchrinae</taxon>
        <taxon>Setaria</taxon>
    </lineage>
</organism>
<dbReference type="AlphaFoldDB" id="A0A368RZZ9"/>
<evidence type="ECO:0008006" key="3">
    <source>
        <dbReference type="Google" id="ProtNLM"/>
    </source>
</evidence>
<accession>A0A368RZZ9</accession>
<feature type="chain" id="PRO_5016826938" description="Bowman-Birk serine protease inhibitors family domain-containing protein" evidence="1">
    <location>
        <begin position="26"/>
        <end position="119"/>
    </location>
</feature>
<feature type="signal peptide" evidence="1">
    <location>
        <begin position="1"/>
        <end position="25"/>
    </location>
</feature>
<dbReference type="PROSITE" id="PS51257">
    <property type="entry name" value="PROKAR_LIPOPROTEIN"/>
    <property type="match status" value="1"/>
</dbReference>
<protein>
    <recommendedName>
        <fullName evidence="3">Bowman-Birk serine protease inhibitors family domain-containing protein</fullName>
    </recommendedName>
</protein>
<evidence type="ECO:0000256" key="1">
    <source>
        <dbReference type="SAM" id="SignalP"/>
    </source>
</evidence>
<dbReference type="EMBL" id="CM003534">
    <property type="protein sequence ID" value="RCV35756.1"/>
    <property type="molecule type" value="Genomic_DNA"/>
</dbReference>
<keyword evidence="1" id="KW-0732">Signal</keyword>